<dbReference type="EMBL" id="UGQC01000001">
    <property type="protein sequence ID" value="STZ00411.1"/>
    <property type="molecule type" value="Genomic_DNA"/>
</dbReference>
<dbReference type="Proteomes" id="UP000254107">
    <property type="component" value="Unassembled WGS sequence"/>
</dbReference>
<dbReference type="AlphaFoldDB" id="A0A1V4GLT9"/>
<evidence type="ECO:0000313" key="3">
    <source>
        <dbReference type="Proteomes" id="UP000191025"/>
    </source>
</evidence>
<keyword evidence="4" id="KW-1185">Reference proteome</keyword>
<accession>A0A1V4GLT9</accession>
<proteinExistence type="predicted"/>
<protein>
    <submittedName>
        <fullName evidence="1">Uncharacterized protein</fullName>
    </submittedName>
</protein>
<reference evidence="1" key="2">
    <citation type="submission" date="2017-03" db="EMBL/GenBank/DDBJ databases">
        <authorList>
            <person name="Afonso C.L."/>
            <person name="Miller P.J."/>
            <person name="Scott M.A."/>
            <person name="Spackman E."/>
            <person name="Goraichik I."/>
            <person name="Dimitrov K.M."/>
            <person name="Suarez D.L."/>
            <person name="Swayne D.E."/>
        </authorList>
    </citation>
    <scope>NUCLEOTIDE SEQUENCE</scope>
    <source>
        <strain evidence="1">CCUG 4441</strain>
    </source>
</reference>
<organism evidence="1 3">
    <name type="scientific">Moraxella lacunata</name>
    <dbReference type="NCBI Taxonomy" id="477"/>
    <lineage>
        <taxon>Bacteria</taxon>
        <taxon>Pseudomonadati</taxon>
        <taxon>Pseudomonadota</taxon>
        <taxon>Gammaproteobacteria</taxon>
        <taxon>Moraxellales</taxon>
        <taxon>Moraxellaceae</taxon>
        <taxon>Moraxella</taxon>
    </lineage>
</organism>
<reference evidence="3" key="1">
    <citation type="submission" date="2017-03" db="EMBL/GenBank/DDBJ databases">
        <title>Draft genome sequence of Moraxella equi CCUG 4950T type strain.</title>
        <authorList>
            <person name="Salva-Serra F."/>
            <person name="Engstrom-Jakobsson H."/>
            <person name="Thorell K."/>
            <person name="Jaen-Luchoro D."/>
            <person name="Gonzales-Siles L."/>
            <person name="Karlsson R."/>
            <person name="Yazdan S."/>
            <person name="Boulund F."/>
            <person name="Johnning A."/>
            <person name="Engstrand L."/>
            <person name="Kristiansson E."/>
            <person name="Moore E."/>
        </authorList>
    </citation>
    <scope>NUCLEOTIDE SEQUENCE [LARGE SCALE GENOMIC DNA]</scope>
    <source>
        <strain evidence="3">CCUG 4441</strain>
    </source>
</reference>
<sequence>MQTQPITSINQAVNYIQSLPISMQQEMIDWIATFQHTKEQAVIQKNELSELQKSFLEYEKFHQKMIGEFDDDEMSDDDYDKFLASLRDKNDIGREVSFE</sequence>
<dbReference type="EMBL" id="MXAN01000108">
    <property type="protein sequence ID" value="OPH33565.1"/>
    <property type="molecule type" value="Genomic_DNA"/>
</dbReference>
<dbReference type="Proteomes" id="UP000191025">
    <property type="component" value="Unassembled WGS sequence"/>
</dbReference>
<reference evidence="2 4" key="3">
    <citation type="submission" date="2018-06" db="EMBL/GenBank/DDBJ databases">
        <authorList>
            <consortium name="Pathogen Informatics"/>
            <person name="Doyle S."/>
        </authorList>
    </citation>
    <scope>NUCLEOTIDE SEQUENCE [LARGE SCALE GENOMIC DNA]</scope>
    <source>
        <strain evidence="2 4">NCTC7911</strain>
    </source>
</reference>
<evidence type="ECO:0000313" key="1">
    <source>
        <dbReference type="EMBL" id="OPH33565.1"/>
    </source>
</evidence>
<evidence type="ECO:0000313" key="2">
    <source>
        <dbReference type="EMBL" id="STZ00411.1"/>
    </source>
</evidence>
<evidence type="ECO:0000313" key="4">
    <source>
        <dbReference type="Proteomes" id="UP000254107"/>
    </source>
</evidence>
<dbReference type="GeneID" id="302270373"/>
<gene>
    <name evidence="1" type="ORF">B5J94_12935</name>
    <name evidence="2" type="ORF">NCTC7911_01808</name>
</gene>
<name>A0A1V4GLT9_MORLA</name>
<dbReference type="RefSeq" id="WP_079364179.1">
    <property type="nucleotide sequence ID" value="NZ_MXAN01000108.1"/>
</dbReference>